<protein>
    <submittedName>
        <fullName evidence="10">rRNA large subunit methyltransferase I</fullName>
    </submittedName>
</protein>
<comment type="caution">
    <text evidence="10">The sequence shown here is derived from an EMBL/GenBank/DDBJ whole genome shotgun (WGS) entry which is preliminary data.</text>
</comment>
<dbReference type="GO" id="GO:0003723">
    <property type="term" value="F:RNA binding"/>
    <property type="evidence" value="ECO:0007669"/>
    <property type="project" value="UniProtKB-KW"/>
</dbReference>
<dbReference type="GO" id="GO:0006364">
    <property type="term" value="P:rRNA processing"/>
    <property type="evidence" value="ECO:0007669"/>
    <property type="project" value="UniProtKB-KW"/>
</dbReference>
<comment type="similarity">
    <text evidence="8">Belongs to the methyltransferase superfamily. RlmI family.</text>
</comment>
<organism evidence="10 11">
    <name type="scientific">Megasphaera hutchinsoni</name>
    <dbReference type="NCBI Taxonomy" id="1588748"/>
    <lineage>
        <taxon>Bacteria</taxon>
        <taxon>Bacillati</taxon>
        <taxon>Bacillota</taxon>
        <taxon>Negativicutes</taxon>
        <taxon>Veillonellales</taxon>
        <taxon>Veillonellaceae</taxon>
        <taxon>Megasphaera</taxon>
    </lineage>
</organism>
<dbReference type="GO" id="GO:0032259">
    <property type="term" value="P:methylation"/>
    <property type="evidence" value="ECO:0007669"/>
    <property type="project" value="UniProtKB-KW"/>
</dbReference>
<accession>A0A2J8BCF7</accession>
<dbReference type="RefSeq" id="WP_102888941.1">
    <property type="nucleotide sequence ID" value="NZ_NFMF01000001.1"/>
</dbReference>
<dbReference type="InterPro" id="IPR029063">
    <property type="entry name" value="SAM-dependent_MTases_sf"/>
</dbReference>
<keyword evidence="3" id="KW-0698">rRNA processing</keyword>
<dbReference type="PROSITE" id="PS50890">
    <property type="entry name" value="PUA"/>
    <property type="match status" value="1"/>
</dbReference>
<keyword evidence="7" id="KW-0694">RNA-binding</keyword>
<dbReference type="Proteomes" id="UP000242958">
    <property type="component" value="Unassembled WGS sequence"/>
</dbReference>
<comment type="subcellular location">
    <subcellularLocation>
        <location evidence="1">Cytoplasm</location>
    </subcellularLocation>
</comment>
<evidence type="ECO:0000256" key="8">
    <source>
        <dbReference type="ARBA" id="ARBA00038091"/>
    </source>
</evidence>
<gene>
    <name evidence="10" type="ORF">CAL30_00420</name>
</gene>
<evidence type="ECO:0000256" key="7">
    <source>
        <dbReference type="ARBA" id="ARBA00022884"/>
    </source>
</evidence>
<dbReference type="Gene3D" id="3.40.50.150">
    <property type="entry name" value="Vaccinia Virus protein VP39"/>
    <property type="match status" value="1"/>
</dbReference>
<dbReference type="SMART" id="SM00359">
    <property type="entry name" value="PUA"/>
    <property type="match status" value="1"/>
</dbReference>
<evidence type="ECO:0000256" key="3">
    <source>
        <dbReference type="ARBA" id="ARBA00022552"/>
    </source>
</evidence>
<dbReference type="Pfam" id="PF17785">
    <property type="entry name" value="PUA_3"/>
    <property type="match status" value="1"/>
</dbReference>
<dbReference type="SUPFAM" id="SSF53335">
    <property type="entry name" value="S-adenosyl-L-methionine-dependent methyltransferases"/>
    <property type="match status" value="1"/>
</dbReference>
<keyword evidence="5 10" id="KW-0808">Transferase</keyword>
<dbReference type="CDD" id="cd02440">
    <property type="entry name" value="AdoMet_MTases"/>
    <property type="match status" value="1"/>
</dbReference>
<dbReference type="PANTHER" id="PTHR42873">
    <property type="entry name" value="RIBOSOMAL RNA LARGE SUBUNIT METHYLTRANSFERASE"/>
    <property type="match status" value="1"/>
</dbReference>
<proteinExistence type="inferred from homology"/>
<dbReference type="Pfam" id="PF10672">
    <property type="entry name" value="Methyltrans_SAM"/>
    <property type="match status" value="1"/>
</dbReference>
<dbReference type="InterPro" id="IPR041532">
    <property type="entry name" value="RlmI-like_PUA"/>
</dbReference>
<evidence type="ECO:0000313" key="11">
    <source>
        <dbReference type="Proteomes" id="UP000242958"/>
    </source>
</evidence>
<reference evidence="10 11" key="1">
    <citation type="submission" date="2017-05" db="EMBL/GenBank/DDBJ databases">
        <authorList>
            <person name="Song R."/>
            <person name="Chenine A.L."/>
            <person name="Ruprecht R.M."/>
        </authorList>
    </citation>
    <scope>NUCLEOTIDE SEQUENCE [LARGE SCALE GENOMIC DNA]</scope>
    <source>
        <strain evidence="10 11">KA00229</strain>
    </source>
</reference>
<dbReference type="Gene3D" id="2.30.130.10">
    <property type="entry name" value="PUA domain"/>
    <property type="match status" value="1"/>
</dbReference>
<evidence type="ECO:0000256" key="5">
    <source>
        <dbReference type="ARBA" id="ARBA00022679"/>
    </source>
</evidence>
<dbReference type="AlphaFoldDB" id="A0A2J8BCF7"/>
<sequence>MRNFTRLQVNRKGELAAKQGHPWVYGAEIVKVDGSYQTGDLVHVYSEKGKYIGTGFVNDISKIRVRLISSNTNDIFDEAFWKRRVTYAIAYRETVMGEDFSSCRLIFGDADQMPGLTVDLYTDILVCQSLCYGMDKIKDIIFKAIIEVLQTKGIHIRGIYERNDVKVRELDGLPMYKGWYKVDYIDTPDSAFISIKENDILYEVDIENGQKTGFFLDQKYNRRCVAKLAKGKHVLDCFTHTGAFALNMGKGGAARVDAIDASAEAIAMTIKNIQQNQLSHIVFPKQANVFELLSELVETKNHDYDFIILDPPAFTKSGKTVAHAIRGYKEINMKAMRLLPRGGYLATCSCSHFMKEELFCRMLKDAAKDAHVHLRQIEARQQSPDHPILWSVPETNYLKFYVFQVV</sequence>
<dbReference type="Gene3D" id="3.30.750.80">
    <property type="entry name" value="RNA methyltransferase domain (HRMD) like"/>
    <property type="match status" value="1"/>
</dbReference>
<evidence type="ECO:0000256" key="4">
    <source>
        <dbReference type="ARBA" id="ARBA00022603"/>
    </source>
</evidence>
<dbReference type="PANTHER" id="PTHR42873:SF1">
    <property type="entry name" value="S-ADENOSYLMETHIONINE-DEPENDENT METHYLTRANSFERASE DOMAIN-CONTAINING PROTEIN"/>
    <property type="match status" value="1"/>
</dbReference>
<dbReference type="InterPro" id="IPR002478">
    <property type="entry name" value="PUA"/>
</dbReference>
<dbReference type="EMBL" id="NFMF01000001">
    <property type="protein sequence ID" value="PNH22463.1"/>
    <property type="molecule type" value="Genomic_DNA"/>
</dbReference>
<dbReference type="InterPro" id="IPR036974">
    <property type="entry name" value="PUA_sf"/>
</dbReference>
<feature type="domain" description="PUA" evidence="9">
    <location>
        <begin position="5"/>
        <end position="90"/>
    </location>
</feature>
<evidence type="ECO:0000259" key="9">
    <source>
        <dbReference type="SMART" id="SM00359"/>
    </source>
</evidence>
<dbReference type="GO" id="GO:0008168">
    <property type="term" value="F:methyltransferase activity"/>
    <property type="evidence" value="ECO:0007669"/>
    <property type="project" value="UniProtKB-KW"/>
</dbReference>
<dbReference type="InterPro" id="IPR019614">
    <property type="entry name" value="SAM-dep_methyl-trfase"/>
</dbReference>
<evidence type="ECO:0000256" key="6">
    <source>
        <dbReference type="ARBA" id="ARBA00022691"/>
    </source>
</evidence>
<keyword evidence="2" id="KW-0963">Cytoplasm</keyword>
<evidence type="ECO:0000256" key="1">
    <source>
        <dbReference type="ARBA" id="ARBA00004496"/>
    </source>
</evidence>
<keyword evidence="6" id="KW-0949">S-adenosyl-L-methionine</keyword>
<evidence type="ECO:0000256" key="2">
    <source>
        <dbReference type="ARBA" id="ARBA00022490"/>
    </source>
</evidence>
<dbReference type="SUPFAM" id="SSF88697">
    <property type="entry name" value="PUA domain-like"/>
    <property type="match status" value="1"/>
</dbReference>
<evidence type="ECO:0000313" key="10">
    <source>
        <dbReference type="EMBL" id="PNH22463.1"/>
    </source>
</evidence>
<dbReference type="CDD" id="cd21153">
    <property type="entry name" value="PUA_RlmI"/>
    <property type="match status" value="1"/>
</dbReference>
<dbReference type="GO" id="GO:0005737">
    <property type="term" value="C:cytoplasm"/>
    <property type="evidence" value="ECO:0007669"/>
    <property type="project" value="UniProtKB-SubCell"/>
</dbReference>
<dbReference type="CDD" id="cd11572">
    <property type="entry name" value="RlmI_M_like"/>
    <property type="match status" value="1"/>
</dbReference>
<name>A0A2J8BCF7_9FIRM</name>
<keyword evidence="4 10" id="KW-0489">Methyltransferase</keyword>
<dbReference type="InterPro" id="IPR015947">
    <property type="entry name" value="PUA-like_sf"/>
</dbReference>